<dbReference type="InterPro" id="IPR050190">
    <property type="entry name" value="UPF0213_domain"/>
</dbReference>
<dbReference type="PANTHER" id="PTHR34477:SF1">
    <property type="entry name" value="UPF0213 PROTEIN YHBQ"/>
    <property type="match status" value="1"/>
</dbReference>
<dbReference type="InterPro" id="IPR000305">
    <property type="entry name" value="GIY-YIG_endonuc"/>
</dbReference>
<evidence type="ECO:0000313" key="3">
    <source>
        <dbReference type="EMBL" id="RBO92349.1"/>
    </source>
</evidence>
<dbReference type="SUPFAM" id="SSF82771">
    <property type="entry name" value="GIY-YIG endonuclease"/>
    <property type="match status" value="1"/>
</dbReference>
<dbReference type="CDD" id="cd10456">
    <property type="entry name" value="GIY-YIG_UPF0213"/>
    <property type="match status" value="1"/>
</dbReference>
<evidence type="ECO:0000259" key="2">
    <source>
        <dbReference type="PROSITE" id="PS50164"/>
    </source>
</evidence>
<dbReference type="InterPro" id="IPR035901">
    <property type="entry name" value="GIY-YIG_endonuc_sf"/>
</dbReference>
<dbReference type="GO" id="GO:0004519">
    <property type="term" value="F:endonuclease activity"/>
    <property type="evidence" value="ECO:0007669"/>
    <property type="project" value="UniProtKB-KW"/>
</dbReference>
<evidence type="ECO:0000313" key="4">
    <source>
        <dbReference type="Proteomes" id="UP000252254"/>
    </source>
</evidence>
<keyword evidence="3" id="KW-0378">Hydrolase</keyword>
<dbReference type="AlphaFoldDB" id="A0A366DS95"/>
<name>A0A366DS95_9BACI</name>
<protein>
    <submittedName>
        <fullName evidence="3">Putative endonuclease</fullName>
    </submittedName>
</protein>
<comment type="caution">
    <text evidence="3">The sequence shown here is derived from an EMBL/GenBank/DDBJ whole genome shotgun (WGS) entry which is preliminary data.</text>
</comment>
<dbReference type="Pfam" id="PF01541">
    <property type="entry name" value="GIY-YIG"/>
    <property type="match status" value="1"/>
</dbReference>
<organism evidence="3 4">
    <name type="scientific">Paraliobacillus ryukyuensis</name>
    <dbReference type="NCBI Taxonomy" id="200904"/>
    <lineage>
        <taxon>Bacteria</taxon>
        <taxon>Bacillati</taxon>
        <taxon>Bacillota</taxon>
        <taxon>Bacilli</taxon>
        <taxon>Bacillales</taxon>
        <taxon>Bacillaceae</taxon>
        <taxon>Paraliobacillus</taxon>
    </lineage>
</organism>
<dbReference type="STRING" id="200904.GCA_900168775_02938"/>
<feature type="domain" description="GIY-YIG" evidence="2">
    <location>
        <begin position="3"/>
        <end position="78"/>
    </location>
</feature>
<dbReference type="OrthoDB" id="9807770at2"/>
<accession>A0A366DS95</accession>
<dbReference type="SMART" id="SM00465">
    <property type="entry name" value="GIYc"/>
    <property type="match status" value="1"/>
</dbReference>
<gene>
    <name evidence="3" type="ORF">DES48_11448</name>
</gene>
<proteinExistence type="inferred from homology"/>
<keyword evidence="3" id="KW-0540">Nuclease</keyword>
<dbReference type="EMBL" id="QNRI01000014">
    <property type="protein sequence ID" value="RBO92349.1"/>
    <property type="molecule type" value="Genomic_DNA"/>
</dbReference>
<dbReference type="RefSeq" id="WP_079707601.1">
    <property type="nucleotide sequence ID" value="NZ_BAABQN010000016.1"/>
</dbReference>
<dbReference type="PROSITE" id="PS50164">
    <property type="entry name" value="GIY_YIG"/>
    <property type="match status" value="1"/>
</dbReference>
<keyword evidence="4" id="KW-1185">Reference proteome</keyword>
<sequence>MENKHVVYILECKDGTLYTGYTNNLMRRLAMHKAGKGAKYTRGRGPLKLRYYQEYVSKQAAMQAEYEMKQLNRLEKLKRIRAFEEKEGYDADTEKF</sequence>
<evidence type="ECO:0000256" key="1">
    <source>
        <dbReference type="ARBA" id="ARBA00007435"/>
    </source>
</evidence>
<keyword evidence="3" id="KW-0255">Endonuclease</keyword>
<dbReference type="Proteomes" id="UP000252254">
    <property type="component" value="Unassembled WGS sequence"/>
</dbReference>
<dbReference type="PANTHER" id="PTHR34477">
    <property type="entry name" value="UPF0213 PROTEIN YHBQ"/>
    <property type="match status" value="1"/>
</dbReference>
<comment type="similarity">
    <text evidence="1">Belongs to the UPF0213 family.</text>
</comment>
<dbReference type="Gene3D" id="3.40.1440.10">
    <property type="entry name" value="GIY-YIG endonuclease"/>
    <property type="match status" value="1"/>
</dbReference>
<reference evidence="3 4" key="1">
    <citation type="submission" date="2018-06" db="EMBL/GenBank/DDBJ databases">
        <title>Genomic Encyclopedia of Type Strains, Phase IV (KMG-IV): sequencing the most valuable type-strain genomes for metagenomic binning, comparative biology and taxonomic classification.</title>
        <authorList>
            <person name="Goeker M."/>
        </authorList>
    </citation>
    <scope>NUCLEOTIDE SEQUENCE [LARGE SCALE GENOMIC DNA]</scope>
    <source>
        <strain evidence="3 4">DSM 15140</strain>
    </source>
</reference>